<keyword evidence="4" id="KW-0862">Zinc</keyword>
<dbReference type="PROSITE" id="PS01302">
    <property type="entry name" value="UPF0758"/>
    <property type="match status" value="1"/>
</dbReference>
<dbReference type="EMBL" id="FXWV01000003">
    <property type="protein sequence ID" value="SMR73075.1"/>
    <property type="molecule type" value="Genomic_DNA"/>
</dbReference>
<dbReference type="InterPro" id="IPR037518">
    <property type="entry name" value="MPN"/>
</dbReference>
<dbReference type="Pfam" id="PF04002">
    <property type="entry name" value="RadC"/>
    <property type="match status" value="1"/>
</dbReference>
<keyword evidence="5" id="KW-0482">Metalloprotease</keyword>
<feature type="domain" description="MPN" evidence="7">
    <location>
        <begin position="100"/>
        <end position="222"/>
    </location>
</feature>
<proteinExistence type="inferred from homology"/>
<dbReference type="CDD" id="cd08071">
    <property type="entry name" value="MPN_DUF2466"/>
    <property type="match status" value="1"/>
</dbReference>
<organism evidence="8 9">
    <name type="scientific">Marinobacterium sediminicola</name>
    <dbReference type="NCBI Taxonomy" id="518898"/>
    <lineage>
        <taxon>Bacteria</taxon>
        <taxon>Pseudomonadati</taxon>
        <taxon>Pseudomonadota</taxon>
        <taxon>Gammaproteobacteria</taxon>
        <taxon>Oceanospirillales</taxon>
        <taxon>Oceanospirillaceae</taxon>
        <taxon>Marinobacterium</taxon>
    </lineage>
</organism>
<evidence type="ECO:0000313" key="8">
    <source>
        <dbReference type="EMBL" id="SMR73075.1"/>
    </source>
</evidence>
<dbReference type="InterPro" id="IPR001405">
    <property type="entry name" value="UPF0758"/>
</dbReference>
<dbReference type="PROSITE" id="PS50249">
    <property type="entry name" value="MPN"/>
    <property type="match status" value="1"/>
</dbReference>
<sequence>MRKHEMNGDLRQQAAESTAIETTINSNEVNTMNTVTVTTLRTAFKEGNAAMVKAESNPLSGFIREHDGTFRTKNTLTADQIIQAGRQLVIEQFRDKEHSALTSPNAVREYLGARLEGMEQEVFMVLFLDNRHRVITDEVLFYGTINAASVYPREVVKRALVHNAAALIVAHNHPSGDSSPSRADIQITQRLKDALALVDVRLLDHIIIGCGSSHSLAESGDL</sequence>
<dbReference type="PANTHER" id="PTHR30471:SF3">
    <property type="entry name" value="UPF0758 PROTEIN YEES-RELATED"/>
    <property type="match status" value="1"/>
</dbReference>
<keyword evidence="1" id="KW-0645">Protease</keyword>
<evidence type="ECO:0000256" key="6">
    <source>
        <dbReference type="RuleBase" id="RU003797"/>
    </source>
</evidence>
<evidence type="ECO:0000259" key="7">
    <source>
        <dbReference type="PROSITE" id="PS50249"/>
    </source>
</evidence>
<dbReference type="Proteomes" id="UP001159257">
    <property type="component" value="Unassembled WGS sequence"/>
</dbReference>
<evidence type="ECO:0000256" key="3">
    <source>
        <dbReference type="ARBA" id="ARBA00022801"/>
    </source>
</evidence>
<dbReference type="PANTHER" id="PTHR30471">
    <property type="entry name" value="DNA REPAIR PROTEIN RADC"/>
    <property type="match status" value="1"/>
</dbReference>
<keyword evidence="9" id="KW-1185">Reference proteome</keyword>
<comment type="caution">
    <text evidence="8">The sequence shown here is derived from an EMBL/GenBank/DDBJ whole genome shotgun (WGS) entry which is preliminary data.</text>
</comment>
<accession>A0ABY1RXT8</accession>
<comment type="similarity">
    <text evidence="6">Belongs to the UPF0758 family.</text>
</comment>
<reference evidence="8 9" key="1">
    <citation type="submission" date="2017-05" db="EMBL/GenBank/DDBJ databases">
        <authorList>
            <person name="Varghese N."/>
            <person name="Submissions S."/>
        </authorList>
    </citation>
    <scope>NUCLEOTIDE SEQUENCE [LARGE SCALE GENOMIC DNA]</scope>
    <source>
        <strain evidence="8 9">CGMCC 1.7287</strain>
    </source>
</reference>
<evidence type="ECO:0000256" key="1">
    <source>
        <dbReference type="ARBA" id="ARBA00022670"/>
    </source>
</evidence>
<name>A0ABY1RXT8_9GAMM</name>
<evidence type="ECO:0000256" key="5">
    <source>
        <dbReference type="ARBA" id="ARBA00023049"/>
    </source>
</evidence>
<protein>
    <submittedName>
        <fullName evidence="8">RadC-like JAB domain-containing protein</fullName>
    </submittedName>
</protein>
<keyword evidence="2" id="KW-0479">Metal-binding</keyword>
<dbReference type="Gene3D" id="3.40.140.10">
    <property type="entry name" value="Cytidine Deaminase, domain 2"/>
    <property type="match status" value="1"/>
</dbReference>
<evidence type="ECO:0000313" key="9">
    <source>
        <dbReference type="Proteomes" id="UP001159257"/>
    </source>
</evidence>
<evidence type="ECO:0000256" key="2">
    <source>
        <dbReference type="ARBA" id="ARBA00022723"/>
    </source>
</evidence>
<evidence type="ECO:0000256" key="4">
    <source>
        <dbReference type="ARBA" id="ARBA00022833"/>
    </source>
</evidence>
<dbReference type="RefSeq" id="WP_239040162.1">
    <property type="nucleotide sequence ID" value="NZ_BAAAEY010000003.1"/>
</dbReference>
<dbReference type="InterPro" id="IPR020891">
    <property type="entry name" value="UPF0758_CS"/>
</dbReference>
<gene>
    <name evidence="8" type="ORF">SAMN04487964_10314</name>
</gene>
<keyword evidence="3" id="KW-0378">Hydrolase</keyword>
<dbReference type="NCBIfam" id="TIGR00608">
    <property type="entry name" value="radc"/>
    <property type="match status" value="1"/>
</dbReference>
<dbReference type="InterPro" id="IPR025657">
    <property type="entry name" value="RadC_JAB"/>
</dbReference>